<evidence type="ECO:0000313" key="3">
    <source>
        <dbReference type="EMBL" id="MDB2000417.1"/>
    </source>
</evidence>
<dbReference type="PANTHER" id="PTHR11091:SF0">
    <property type="entry name" value="MALATE DEHYDROGENASE"/>
    <property type="match status" value="1"/>
</dbReference>
<proteinExistence type="inferred from homology"/>
<dbReference type="Pfam" id="PF02615">
    <property type="entry name" value="Ldh_2"/>
    <property type="match status" value="1"/>
</dbReference>
<sequence length="347" mass="36948">MSERINVKICDIESKMTAIFRGTGMTEEDAKVITDALIDAEASGVESHGIIRLKAYVDRIAQGSISVVPDIRIKGDGVALQVDGGNGLGQIVMSKAVDKCIKTAKEYGVAALTVSRSNHFGTAAYYANKMAASGCIGFVATNAGSTMAPFGGMETLLGTNPFAVAFPASNQIFCADMATSSVAKGKIRIYEKEGREIPLGWALNVNGEDTQNAEEAIKGILLPMAGYKGYALAMAVDAVCGLLSGANLSCEAPSMFQTDQLSNVGHFIVAIDIAHFIPLEEFEKRGQTWFERLKSCKTRPGMRVKIPGEPENERRAAACGSLNLLAETAAMVDEYSNKILEKKMGIG</sequence>
<dbReference type="PANTHER" id="PTHR11091">
    <property type="entry name" value="OXIDOREDUCTASE-RELATED"/>
    <property type="match status" value="1"/>
</dbReference>
<dbReference type="GO" id="GO:0016491">
    <property type="term" value="F:oxidoreductase activity"/>
    <property type="evidence" value="ECO:0007669"/>
    <property type="project" value="UniProtKB-KW"/>
</dbReference>
<dbReference type="Gene3D" id="1.10.1530.10">
    <property type="match status" value="1"/>
</dbReference>
<comment type="caution">
    <text evidence="3">The sequence shown here is derived from an EMBL/GenBank/DDBJ whole genome shotgun (WGS) entry which is preliminary data.</text>
</comment>
<dbReference type="GeneID" id="57969488"/>
<name>A0AAW6AVD5_CLOSY</name>
<reference evidence="3" key="1">
    <citation type="submission" date="2023-01" db="EMBL/GenBank/DDBJ databases">
        <title>Human gut microbiome strain richness.</title>
        <authorList>
            <person name="Chen-Liaw A."/>
        </authorList>
    </citation>
    <scope>NUCLEOTIDE SEQUENCE</scope>
    <source>
        <strain evidence="3">B1_m1001713B170214d0_201011</strain>
    </source>
</reference>
<dbReference type="InterPro" id="IPR043144">
    <property type="entry name" value="Mal/L-sulf/L-lact_DH-like_ah"/>
</dbReference>
<dbReference type="InterPro" id="IPR043143">
    <property type="entry name" value="Mal/L-sulf/L-lact_DH-like_NADP"/>
</dbReference>
<gene>
    <name evidence="3" type="ORF">PM006_09415</name>
</gene>
<comment type="similarity">
    <text evidence="1">Belongs to the LDH2/MDH2 oxidoreductase family.</text>
</comment>
<dbReference type="Proteomes" id="UP001300871">
    <property type="component" value="Unassembled WGS sequence"/>
</dbReference>
<dbReference type="Gene3D" id="3.30.1370.60">
    <property type="entry name" value="Hypothetical oxidoreductase yiak, domain 2"/>
    <property type="match status" value="1"/>
</dbReference>
<evidence type="ECO:0000256" key="2">
    <source>
        <dbReference type="ARBA" id="ARBA00023002"/>
    </source>
</evidence>
<dbReference type="InterPro" id="IPR036111">
    <property type="entry name" value="Mal/L-sulfo/L-lacto_DH-like_sf"/>
</dbReference>
<dbReference type="AlphaFoldDB" id="A0AAW6AVD5"/>
<accession>A0AAW6AVD5</accession>
<dbReference type="EMBL" id="JAQLGM010000019">
    <property type="protein sequence ID" value="MDB2000417.1"/>
    <property type="molecule type" value="Genomic_DNA"/>
</dbReference>
<dbReference type="SUPFAM" id="SSF89733">
    <property type="entry name" value="L-sulfolactate dehydrogenase-like"/>
    <property type="match status" value="1"/>
</dbReference>
<dbReference type="InterPro" id="IPR003767">
    <property type="entry name" value="Malate/L-lactate_DH-like"/>
</dbReference>
<organism evidence="3 4">
    <name type="scientific">Clostridium symbiosum</name>
    <name type="common">Bacteroides symbiosus</name>
    <dbReference type="NCBI Taxonomy" id="1512"/>
    <lineage>
        <taxon>Bacteria</taxon>
        <taxon>Bacillati</taxon>
        <taxon>Bacillota</taxon>
        <taxon>Clostridia</taxon>
        <taxon>Lachnospirales</taxon>
        <taxon>Lachnospiraceae</taxon>
        <taxon>Otoolea</taxon>
    </lineage>
</organism>
<evidence type="ECO:0000256" key="1">
    <source>
        <dbReference type="ARBA" id="ARBA00006056"/>
    </source>
</evidence>
<dbReference type="RefSeq" id="WP_150027961.1">
    <property type="nucleotide sequence ID" value="NZ_JANKAG010000001.1"/>
</dbReference>
<keyword evidence="2" id="KW-0560">Oxidoreductase</keyword>
<evidence type="ECO:0000313" key="4">
    <source>
        <dbReference type="Proteomes" id="UP001300871"/>
    </source>
</evidence>
<protein>
    <submittedName>
        <fullName evidence="3">Ldh family oxidoreductase</fullName>
    </submittedName>
</protein>